<dbReference type="GO" id="GO:0000287">
    <property type="term" value="F:magnesium ion binding"/>
    <property type="evidence" value="ECO:0007669"/>
    <property type="project" value="UniProtKB-UniRule"/>
</dbReference>
<sequence>MPQCVEARHNTMHAMPDAALRAAPAGVVSEAAVALRCTTPARQTFHLTGHDQSGKQNMNNVLSIQSHVVFGHAGNSAAVFPMRRLGVNVWPLNTVQFSNHTQYGRWTGSAFDADELQNVIEGIGAIGVLARCNAVLSGYMGTPEQGRAVVEIVKMVKAVNPRALYFCDPVMGQTGGCTVAPGIEDFLVTTMPEIADAIMPNHVELEKLVGRPIETVEEAVDACREIIARGPRTVLVKHLLDRNSRADTFNMLAVTPTEAWFAQRPLYPFARQPVGVGDLTSAVFVARTLQGDSLRNALEHTLAAVNAVVRATYEAGRYELEIVASQDEIAKPIDRFPAIRVTGTEMVKGG</sequence>
<dbReference type="GO" id="GO:0008478">
    <property type="term" value="F:pyridoxal kinase activity"/>
    <property type="evidence" value="ECO:0007669"/>
    <property type="project" value="UniProtKB-UniRule"/>
</dbReference>
<dbReference type="Gene3D" id="3.40.1190.20">
    <property type="match status" value="1"/>
</dbReference>
<feature type="binding site" evidence="10">
    <location>
        <begin position="101"/>
        <end position="102"/>
    </location>
    <ligand>
        <name>substrate</name>
    </ligand>
</feature>
<keyword evidence="7 10" id="KW-0460">Magnesium</keyword>
<feature type="binding site" evidence="10">
    <location>
        <position position="168"/>
    </location>
    <ligand>
        <name>ATP</name>
        <dbReference type="ChEBI" id="CHEBI:30616"/>
    </ligand>
</feature>
<evidence type="ECO:0000256" key="7">
    <source>
        <dbReference type="ARBA" id="ARBA00022842"/>
    </source>
</evidence>
<keyword evidence="13" id="KW-1185">Reference proteome</keyword>
<feature type="binding site" evidence="10">
    <location>
        <position position="237"/>
    </location>
    <ligand>
        <name>ATP</name>
        <dbReference type="ChEBI" id="CHEBI:30616"/>
    </ligand>
</feature>
<organism evidence="12 13">
    <name type="scientific">Caballeronia cordobensis</name>
    <name type="common">Burkholderia cordobensis</name>
    <dbReference type="NCBI Taxonomy" id="1353886"/>
    <lineage>
        <taxon>Bacteria</taxon>
        <taxon>Pseudomonadati</taxon>
        <taxon>Pseudomonadota</taxon>
        <taxon>Betaproteobacteria</taxon>
        <taxon>Burkholderiales</taxon>
        <taxon>Burkholderiaceae</taxon>
        <taxon>Caballeronia</taxon>
    </lineage>
</organism>
<dbReference type="InterPro" id="IPR004625">
    <property type="entry name" value="PyrdxlKinase"/>
</dbReference>
<dbReference type="GO" id="GO:0005829">
    <property type="term" value="C:cytosol"/>
    <property type="evidence" value="ECO:0007669"/>
    <property type="project" value="TreeGrafter"/>
</dbReference>
<evidence type="ECO:0000256" key="6">
    <source>
        <dbReference type="ARBA" id="ARBA00022840"/>
    </source>
</evidence>
<evidence type="ECO:0000256" key="8">
    <source>
        <dbReference type="ARBA" id="ARBA00049293"/>
    </source>
</evidence>
<dbReference type="Proteomes" id="UP000054740">
    <property type="component" value="Unassembled WGS sequence"/>
</dbReference>
<dbReference type="GO" id="GO:0009443">
    <property type="term" value="P:pyridoxal 5'-phosphate salvage"/>
    <property type="evidence" value="ECO:0007669"/>
    <property type="project" value="UniProtKB-UniRule"/>
</dbReference>
<dbReference type="EMBL" id="FCNY02000009">
    <property type="protein sequence ID" value="SAL48668.1"/>
    <property type="molecule type" value="Genomic_DNA"/>
</dbReference>
<dbReference type="PANTHER" id="PTHR10534:SF2">
    <property type="entry name" value="PYRIDOXAL KINASE"/>
    <property type="match status" value="1"/>
</dbReference>
<comment type="subunit">
    <text evidence="2 10">Homodimer.</text>
</comment>
<evidence type="ECO:0000256" key="10">
    <source>
        <dbReference type="HAMAP-Rule" id="MF_01639"/>
    </source>
</evidence>
<dbReference type="GO" id="GO:0005524">
    <property type="term" value="F:ATP binding"/>
    <property type="evidence" value="ECO:0007669"/>
    <property type="project" value="UniProtKB-UniRule"/>
</dbReference>
<evidence type="ECO:0000256" key="3">
    <source>
        <dbReference type="ARBA" id="ARBA00022679"/>
    </source>
</evidence>
<feature type="binding site" evidence="10">
    <location>
        <position position="278"/>
    </location>
    <ligand>
        <name>substrate</name>
    </ligand>
</feature>
<dbReference type="SUPFAM" id="SSF53613">
    <property type="entry name" value="Ribokinase-like"/>
    <property type="match status" value="1"/>
</dbReference>
<gene>
    <name evidence="10" type="primary">pdxY</name>
    <name evidence="12" type="ORF">AWB70_03895</name>
</gene>
<evidence type="ECO:0000313" key="13">
    <source>
        <dbReference type="Proteomes" id="UP000054740"/>
    </source>
</evidence>
<proteinExistence type="inferred from homology"/>
<comment type="cofactor">
    <cofactor evidence="10">
        <name>Mg(2+)</name>
        <dbReference type="ChEBI" id="CHEBI:18420"/>
    </cofactor>
</comment>
<evidence type="ECO:0000256" key="5">
    <source>
        <dbReference type="ARBA" id="ARBA00022777"/>
    </source>
</evidence>
<comment type="function">
    <text evidence="10">Pyridoxal kinase involved in the salvage pathway of pyridoxal 5'-phosphate (PLP). Catalyzes the phosphorylation of pyridoxal to PLP.</text>
</comment>
<evidence type="ECO:0000256" key="9">
    <source>
        <dbReference type="ARBA" id="ARBA00061702"/>
    </source>
</evidence>
<dbReference type="NCBIfam" id="TIGR00687">
    <property type="entry name" value="pyridox_kin"/>
    <property type="match status" value="1"/>
</dbReference>
<evidence type="ECO:0000256" key="1">
    <source>
        <dbReference type="ARBA" id="ARBA00005210"/>
    </source>
</evidence>
<dbReference type="HAMAP" id="MF_01639">
    <property type="entry name" value="PdxY"/>
    <property type="match status" value="1"/>
</dbReference>
<feature type="domain" description="Pyridoxamine kinase/Phosphomethylpyrimidine kinase" evidence="11">
    <location>
        <begin position="131"/>
        <end position="318"/>
    </location>
</feature>
<dbReference type="InterPro" id="IPR013749">
    <property type="entry name" value="PM/HMP-P_kinase-1"/>
</dbReference>
<keyword evidence="3 10" id="KW-0808">Transferase</keyword>
<reference evidence="13" key="1">
    <citation type="submission" date="2016-01" db="EMBL/GenBank/DDBJ databases">
        <authorList>
            <person name="Peeters C."/>
        </authorList>
    </citation>
    <scope>NUCLEOTIDE SEQUENCE [LARGE SCALE GENOMIC DNA]</scope>
</reference>
<comment type="similarity">
    <text evidence="9 10">Belongs to the pyridoxine kinase family. PdxY subfamily.</text>
</comment>
<keyword evidence="4 10" id="KW-0547">Nucleotide-binding</keyword>
<dbReference type="CDD" id="cd01173">
    <property type="entry name" value="pyridoxal_pyridoxamine_kinase"/>
    <property type="match status" value="1"/>
</dbReference>
<evidence type="ECO:0000313" key="12">
    <source>
        <dbReference type="EMBL" id="SAL48668.1"/>
    </source>
</evidence>
<dbReference type="NCBIfam" id="NF004398">
    <property type="entry name" value="PRK05756.1"/>
    <property type="match status" value="1"/>
</dbReference>
<dbReference type="AlphaFoldDB" id="A0A158HWG2"/>
<dbReference type="InterPro" id="IPR029056">
    <property type="entry name" value="Ribokinase-like"/>
</dbReference>
<evidence type="ECO:0000259" key="11">
    <source>
        <dbReference type="Pfam" id="PF08543"/>
    </source>
</evidence>
<evidence type="ECO:0000256" key="4">
    <source>
        <dbReference type="ARBA" id="ARBA00022741"/>
    </source>
</evidence>
<comment type="catalytic activity">
    <reaction evidence="8 10">
        <text>pyridoxal + ATP = pyridoxal 5'-phosphate + ADP + H(+)</text>
        <dbReference type="Rhea" id="RHEA:10224"/>
        <dbReference type="ChEBI" id="CHEBI:15378"/>
        <dbReference type="ChEBI" id="CHEBI:17310"/>
        <dbReference type="ChEBI" id="CHEBI:30616"/>
        <dbReference type="ChEBI" id="CHEBI:456216"/>
        <dbReference type="ChEBI" id="CHEBI:597326"/>
        <dbReference type="EC" id="2.7.1.35"/>
    </reaction>
</comment>
<dbReference type="Pfam" id="PF08543">
    <property type="entry name" value="Phos_pyr_kin"/>
    <property type="match status" value="1"/>
</dbReference>
<comment type="pathway">
    <text evidence="1 10">Cofactor metabolism; pyridoxal 5'-phosphate salvage; pyridoxal 5'-phosphate from pyridoxal: step 1/1.</text>
</comment>
<dbReference type="InterPro" id="IPR023685">
    <property type="entry name" value="Pyridoxal_kinase_PdxY"/>
</dbReference>
<evidence type="ECO:0000256" key="2">
    <source>
        <dbReference type="ARBA" id="ARBA00011738"/>
    </source>
</evidence>
<name>A0A158HWG2_CABCO</name>
<keyword evidence="5 10" id="KW-0418">Kinase</keyword>
<dbReference type="UniPathway" id="UPA01068">
    <property type="reaction ID" value="UER00298"/>
</dbReference>
<dbReference type="PANTHER" id="PTHR10534">
    <property type="entry name" value="PYRIDOXAL KINASE"/>
    <property type="match status" value="1"/>
</dbReference>
<feature type="binding site" evidence="10">
    <location>
        <position position="204"/>
    </location>
    <ligand>
        <name>ATP</name>
        <dbReference type="ChEBI" id="CHEBI:30616"/>
    </ligand>
</feature>
<accession>A0A158HWG2</accession>
<dbReference type="EC" id="2.7.1.35" evidence="10"/>
<comment type="caution">
    <text evidence="10">Lacks conserved residue(s) required for the propagation of feature annotation.</text>
</comment>
<feature type="binding site" evidence="10">
    <location>
        <position position="66"/>
    </location>
    <ligand>
        <name>substrate</name>
    </ligand>
</feature>
<dbReference type="FunFam" id="3.40.1190.20:FF:000008">
    <property type="entry name" value="Pyridoxal kinase PdxY"/>
    <property type="match status" value="1"/>
</dbReference>
<protein>
    <recommendedName>
        <fullName evidence="10">Pyridoxal kinase PdxY</fullName>
        <shortName evidence="10">PL kinase</shortName>
        <ecNumber evidence="10">2.7.1.35</ecNumber>
    </recommendedName>
</protein>
<keyword evidence="6 10" id="KW-0067">ATP-binding</keyword>